<dbReference type="InterPro" id="IPR021109">
    <property type="entry name" value="Peptidase_aspartic_dom_sf"/>
</dbReference>
<proteinExistence type="inferred from homology"/>
<dbReference type="PANTHER" id="PTHR47965:SF28">
    <property type="entry name" value="BASIC 7S GLOBULIN"/>
    <property type="match status" value="1"/>
</dbReference>
<protein>
    <submittedName>
        <fullName evidence="5">Basic 7S globulin-like</fullName>
    </submittedName>
</protein>
<dbReference type="GO" id="GO:0004190">
    <property type="term" value="F:aspartic-type endopeptidase activity"/>
    <property type="evidence" value="ECO:0007669"/>
    <property type="project" value="InterPro"/>
</dbReference>
<reference evidence="5" key="1">
    <citation type="journal article" date="2023" name="Science">
        <title>Elucidation of the pathway for biosynthesis of saponin adjuvants from the soapbark tree.</title>
        <authorList>
            <person name="Reed J."/>
            <person name="Orme A."/>
            <person name="El-Demerdash A."/>
            <person name="Owen C."/>
            <person name="Martin L.B.B."/>
            <person name="Misra R.C."/>
            <person name="Kikuchi S."/>
            <person name="Rejzek M."/>
            <person name="Martin A.C."/>
            <person name="Harkess A."/>
            <person name="Leebens-Mack J."/>
            <person name="Louveau T."/>
            <person name="Stephenson M.J."/>
            <person name="Osbourn A."/>
        </authorList>
    </citation>
    <scope>NUCLEOTIDE SEQUENCE</scope>
    <source>
        <strain evidence="5">S10</strain>
    </source>
</reference>
<keyword evidence="6" id="KW-1185">Reference proteome</keyword>
<dbReference type="GO" id="GO:0006508">
    <property type="term" value="P:proteolysis"/>
    <property type="evidence" value="ECO:0007669"/>
    <property type="project" value="InterPro"/>
</dbReference>
<evidence type="ECO:0000256" key="2">
    <source>
        <dbReference type="ARBA" id="ARBA00023157"/>
    </source>
</evidence>
<dbReference type="AlphaFoldDB" id="A0AAD7QAP1"/>
<dbReference type="Proteomes" id="UP001163823">
    <property type="component" value="Chromosome 3"/>
</dbReference>
<gene>
    <name evidence="5" type="ORF">O6P43_007541</name>
</gene>
<dbReference type="InterPro" id="IPR032861">
    <property type="entry name" value="TAXi_N"/>
</dbReference>
<sequence length="242" mass="25917">MGDSCGLIVSNNTCPEHTMLPFATQLNVLELTPTTAGLVPLRLDQVAITTRGIMSVNPVTRQSAIGELAQDVLAIQSSPGVLLRVPQYLFVCAPSQLLQKGLPLNVQGVVGFGHSTISLPNQLVSNFALQPIFAMCLTSSPSKNGIIFFGAGPYNLLPGRDFSRQLVYTPLIVSPAGEYYIQVSSIRINSYPVPINPSLLQINYRSGSGGTMISTTNPFTVLEHSIFVALSQSFAHELLKSG</sequence>
<dbReference type="KEGG" id="qsa:O6P43_007541"/>
<dbReference type="InterPro" id="IPR032799">
    <property type="entry name" value="TAXi_C"/>
</dbReference>
<feature type="domain" description="Xylanase inhibitor C-terminal" evidence="3">
    <location>
        <begin position="178"/>
        <end position="239"/>
    </location>
</feature>
<accession>A0AAD7QAP1</accession>
<dbReference type="Gene3D" id="2.40.70.10">
    <property type="entry name" value="Acid Proteases"/>
    <property type="match status" value="2"/>
</dbReference>
<dbReference type="Pfam" id="PF14543">
    <property type="entry name" value="TAXi_N"/>
    <property type="match status" value="1"/>
</dbReference>
<name>A0AAD7QAP1_QUISA</name>
<dbReference type="InterPro" id="IPR001461">
    <property type="entry name" value="Aspartic_peptidase_A1"/>
</dbReference>
<dbReference type="EMBL" id="JARAOO010000003">
    <property type="protein sequence ID" value="KAJ7978003.1"/>
    <property type="molecule type" value="Genomic_DNA"/>
</dbReference>
<comment type="caution">
    <text evidence="5">The sequence shown here is derived from an EMBL/GenBank/DDBJ whole genome shotgun (WGS) entry which is preliminary data.</text>
</comment>
<keyword evidence="2" id="KW-1015">Disulfide bond</keyword>
<evidence type="ECO:0000256" key="1">
    <source>
        <dbReference type="ARBA" id="ARBA00007447"/>
    </source>
</evidence>
<dbReference type="PANTHER" id="PTHR47965">
    <property type="entry name" value="ASPARTYL PROTEASE-RELATED"/>
    <property type="match status" value="1"/>
</dbReference>
<comment type="similarity">
    <text evidence="1">Belongs to the peptidase A1 family.</text>
</comment>
<organism evidence="5 6">
    <name type="scientific">Quillaja saponaria</name>
    <name type="common">Soap bark tree</name>
    <dbReference type="NCBI Taxonomy" id="32244"/>
    <lineage>
        <taxon>Eukaryota</taxon>
        <taxon>Viridiplantae</taxon>
        <taxon>Streptophyta</taxon>
        <taxon>Embryophyta</taxon>
        <taxon>Tracheophyta</taxon>
        <taxon>Spermatophyta</taxon>
        <taxon>Magnoliopsida</taxon>
        <taxon>eudicotyledons</taxon>
        <taxon>Gunneridae</taxon>
        <taxon>Pentapetalae</taxon>
        <taxon>rosids</taxon>
        <taxon>fabids</taxon>
        <taxon>Fabales</taxon>
        <taxon>Quillajaceae</taxon>
        <taxon>Quillaja</taxon>
    </lineage>
</organism>
<dbReference type="SUPFAM" id="SSF50630">
    <property type="entry name" value="Acid proteases"/>
    <property type="match status" value="1"/>
</dbReference>
<dbReference type="Pfam" id="PF14541">
    <property type="entry name" value="TAXi_C"/>
    <property type="match status" value="1"/>
</dbReference>
<evidence type="ECO:0000313" key="6">
    <source>
        <dbReference type="Proteomes" id="UP001163823"/>
    </source>
</evidence>
<evidence type="ECO:0000259" key="4">
    <source>
        <dbReference type="Pfam" id="PF14543"/>
    </source>
</evidence>
<evidence type="ECO:0000259" key="3">
    <source>
        <dbReference type="Pfam" id="PF14541"/>
    </source>
</evidence>
<feature type="domain" description="Xylanase inhibitor N-terminal" evidence="4">
    <location>
        <begin position="60"/>
        <end position="150"/>
    </location>
</feature>
<evidence type="ECO:0000313" key="5">
    <source>
        <dbReference type="EMBL" id="KAJ7978003.1"/>
    </source>
</evidence>